<comment type="caution">
    <text evidence="2">The sequence shown here is derived from an EMBL/GenBank/DDBJ whole genome shotgun (WGS) entry which is preliminary data.</text>
</comment>
<name>A0A327R805_9FLAO</name>
<sequence length="83" mass="9415">MEAFTKYYLLDWLAMILSLIAVYCLGKKNKSGFIYFALANLIWISLGFGPIGSFGIGIGNSAFLIMNIRGFITWKHNKNEKFI</sequence>
<keyword evidence="1" id="KW-0812">Transmembrane</keyword>
<dbReference type="OrthoDB" id="7619970at2"/>
<dbReference type="Proteomes" id="UP000249696">
    <property type="component" value="Unassembled WGS sequence"/>
</dbReference>
<dbReference type="EMBL" id="QLLN01000003">
    <property type="protein sequence ID" value="RAJ12248.1"/>
    <property type="molecule type" value="Genomic_DNA"/>
</dbReference>
<gene>
    <name evidence="2" type="ORF">LV92_01481</name>
</gene>
<evidence type="ECO:0000256" key="1">
    <source>
        <dbReference type="SAM" id="Phobius"/>
    </source>
</evidence>
<reference evidence="2 3" key="1">
    <citation type="submission" date="2018-06" db="EMBL/GenBank/DDBJ databases">
        <title>Genomic Encyclopedia of Archaeal and Bacterial Type Strains, Phase II (KMG-II): from individual species to whole genera.</title>
        <authorList>
            <person name="Goeker M."/>
        </authorList>
    </citation>
    <scope>NUCLEOTIDE SEQUENCE [LARGE SCALE GENOMIC DNA]</scope>
    <source>
        <strain evidence="2 3">DSM 23522</strain>
    </source>
</reference>
<evidence type="ECO:0000313" key="3">
    <source>
        <dbReference type="Proteomes" id="UP000249696"/>
    </source>
</evidence>
<protein>
    <recommendedName>
        <fullName evidence="4">Inner membrane protein</fullName>
    </recommendedName>
</protein>
<dbReference type="RefSeq" id="WP_111623014.1">
    <property type="nucleotide sequence ID" value="NZ_QLLN01000003.1"/>
</dbReference>
<keyword evidence="1" id="KW-1133">Transmembrane helix</keyword>
<feature type="transmembrane region" description="Helical" evidence="1">
    <location>
        <begin position="6"/>
        <end position="25"/>
    </location>
</feature>
<keyword evidence="1" id="KW-0472">Membrane</keyword>
<organism evidence="2 3">
    <name type="scientific">Arenibacter echinorum</name>
    <dbReference type="NCBI Taxonomy" id="440515"/>
    <lineage>
        <taxon>Bacteria</taxon>
        <taxon>Pseudomonadati</taxon>
        <taxon>Bacteroidota</taxon>
        <taxon>Flavobacteriia</taxon>
        <taxon>Flavobacteriales</taxon>
        <taxon>Flavobacteriaceae</taxon>
        <taxon>Arenibacter</taxon>
    </lineage>
</organism>
<accession>A0A327R805</accession>
<keyword evidence="3" id="KW-1185">Reference proteome</keyword>
<evidence type="ECO:0000313" key="2">
    <source>
        <dbReference type="EMBL" id="RAJ12248.1"/>
    </source>
</evidence>
<dbReference type="AlphaFoldDB" id="A0A327R805"/>
<evidence type="ECO:0008006" key="4">
    <source>
        <dbReference type="Google" id="ProtNLM"/>
    </source>
</evidence>
<proteinExistence type="predicted"/>